<name>A0ABW4XNR3_9GAMM</name>
<evidence type="ECO:0000256" key="1">
    <source>
        <dbReference type="SAM" id="Phobius"/>
    </source>
</evidence>
<proteinExistence type="predicted"/>
<keyword evidence="3" id="KW-1185">Reference proteome</keyword>
<keyword evidence="1" id="KW-1133">Transmembrane helix</keyword>
<reference evidence="3" key="1">
    <citation type="journal article" date="2019" name="Int. J. Syst. Evol. Microbiol.">
        <title>The Global Catalogue of Microorganisms (GCM) 10K type strain sequencing project: providing services to taxonomists for standard genome sequencing and annotation.</title>
        <authorList>
            <consortium name="The Broad Institute Genomics Platform"/>
            <consortium name="The Broad Institute Genome Sequencing Center for Infectious Disease"/>
            <person name="Wu L."/>
            <person name="Ma J."/>
        </authorList>
    </citation>
    <scope>NUCLEOTIDE SEQUENCE [LARGE SCALE GENOMIC DNA]</scope>
    <source>
        <strain evidence="3">CGMCC 1.10992</strain>
    </source>
</reference>
<gene>
    <name evidence="2" type="ORF">ACFSJ3_14440</name>
</gene>
<evidence type="ECO:0000313" key="3">
    <source>
        <dbReference type="Proteomes" id="UP001597380"/>
    </source>
</evidence>
<dbReference type="Proteomes" id="UP001597380">
    <property type="component" value="Unassembled WGS sequence"/>
</dbReference>
<protein>
    <submittedName>
        <fullName evidence="2">Uncharacterized protein</fullName>
    </submittedName>
</protein>
<comment type="caution">
    <text evidence="2">The sequence shown here is derived from an EMBL/GenBank/DDBJ whole genome shotgun (WGS) entry which is preliminary data.</text>
</comment>
<feature type="transmembrane region" description="Helical" evidence="1">
    <location>
        <begin position="7"/>
        <end position="26"/>
    </location>
</feature>
<sequence length="196" mass="22368">MSSASDYYGPTQFGVMIIACMAITVAGYPAALGYLLLVKFVYSVVVSMVIHRWRESSDVLVESAENRWMVYLNGIPVKEVSNTLKNLHFTSEDLMIRRYHALLLPKFVLIALLTFATAQMLYQNVSQQGMAVSDWFGVVLICYLGFQLAMAFKSLSMAKSMRWEVNRYLLGEQTYYSAFTTHKKGYVMPFLDRVFN</sequence>
<feature type="transmembrane region" description="Helical" evidence="1">
    <location>
        <begin position="134"/>
        <end position="152"/>
    </location>
</feature>
<feature type="transmembrane region" description="Helical" evidence="1">
    <location>
        <begin position="103"/>
        <end position="122"/>
    </location>
</feature>
<accession>A0ABW4XNR3</accession>
<keyword evidence="1" id="KW-0812">Transmembrane</keyword>
<dbReference type="EMBL" id="JBHUHT010000016">
    <property type="protein sequence ID" value="MFD2097191.1"/>
    <property type="molecule type" value="Genomic_DNA"/>
</dbReference>
<dbReference type="RefSeq" id="WP_345339885.1">
    <property type="nucleotide sequence ID" value="NZ_BAABLI010000012.1"/>
</dbReference>
<keyword evidence="1" id="KW-0472">Membrane</keyword>
<evidence type="ECO:0000313" key="2">
    <source>
        <dbReference type="EMBL" id="MFD2097191.1"/>
    </source>
</evidence>
<organism evidence="2 3">
    <name type="scientific">Corallincola platygyrae</name>
    <dbReference type="NCBI Taxonomy" id="1193278"/>
    <lineage>
        <taxon>Bacteria</taxon>
        <taxon>Pseudomonadati</taxon>
        <taxon>Pseudomonadota</taxon>
        <taxon>Gammaproteobacteria</taxon>
        <taxon>Alteromonadales</taxon>
        <taxon>Psychromonadaceae</taxon>
        <taxon>Corallincola</taxon>
    </lineage>
</organism>